<organism evidence="2 3">
    <name type="scientific">Rosenbergiella nectarea</name>
    <dbReference type="NCBI Taxonomy" id="988801"/>
    <lineage>
        <taxon>Bacteria</taxon>
        <taxon>Pseudomonadati</taxon>
        <taxon>Pseudomonadota</taxon>
        <taxon>Gammaproteobacteria</taxon>
        <taxon>Enterobacterales</taxon>
        <taxon>Erwiniaceae</taxon>
        <taxon>Rosenbergiella</taxon>
    </lineage>
</organism>
<feature type="signal peptide" evidence="1">
    <location>
        <begin position="1"/>
        <end position="21"/>
    </location>
</feature>
<dbReference type="STRING" id="988801.SAMN05216522_101459"/>
<keyword evidence="1" id="KW-0732">Signal</keyword>
<sequence length="123" mass="14013">MKIYKLLLFFFFTLMSSLTHAKSVSHFEGKKFKATIEYDCNEGNLTCNNVHLNSINIINNSTISLDGETINTNCPDICNFQGYQFKNGKYNYAFYPSLKGNGLWDYVVTLNDKVIANDLGIMK</sequence>
<dbReference type="OrthoDB" id="512976at2"/>
<evidence type="ECO:0000313" key="3">
    <source>
        <dbReference type="Proteomes" id="UP000242515"/>
    </source>
</evidence>
<name>A0A1H9DYW6_9GAMM</name>
<keyword evidence="3" id="KW-1185">Reference proteome</keyword>
<dbReference type="Proteomes" id="UP000242515">
    <property type="component" value="Unassembled WGS sequence"/>
</dbReference>
<feature type="chain" id="PRO_5017404493" evidence="1">
    <location>
        <begin position="22"/>
        <end position="123"/>
    </location>
</feature>
<evidence type="ECO:0000256" key="1">
    <source>
        <dbReference type="SAM" id="SignalP"/>
    </source>
</evidence>
<dbReference type="AlphaFoldDB" id="A0A1H9DYW6"/>
<reference evidence="3" key="1">
    <citation type="submission" date="2016-10" db="EMBL/GenBank/DDBJ databases">
        <authorList>
            <person name="Varghese N."/>
            <person name="Submissions S."/>
        </authorList>
    </citation>
    <scope>NUCLEOTIDE SEQUENCE [LARGE SCALE GENOMIC DNA]</scope>
    <source>
        <strain evidence="3">8N4</strain>
    </source>
</reference>
<evidence type="ECO:0000313" key="2">
    <source>
        <dbReference type="EMBL" id="SEQ18606.1"/>
    </source>
</evidence>
<protein>
    <submittedName>
        <fullName evidence="2">Uncharacterized protein</fullName>
    </submittedName>
</protein>
<dbReference type="EMBL" id="FOGC01000001">
    <property type="protein sequence ID" value="SEQ18606.1"/>
    <property type="molecule type" value="Genomic_DNA"/>
</dbReference>
<proteinExistence type="predicted"/>
<accession>A0A1H9DYW6</accession>
<gene>
    <name evidence="2" type="ORF">SAMN05216522_101459</name>
</gene>